<dbReference type="Gene3D" id="3.40.50.2020">
    <property type="match status" value="1"/>
</dbReference>
<keyword evidence="11" id="KW-0378">Hydrolase</keyword>
<evidence type="ECO:0000256" key="8">
    <source>
        <dbReference type="SAM" id="MobiDB-lite"/>
    </source>
</evidence>
<dbReference type="InterPro" id="IPR001650">
    <property type="entry name" value="Helicase_C-like"/>
</dbReference>
<keyword evidence="11" id="KW-0347">Helicase</keyword>
<dbReference type="Pfam" id="PF00270">
    <property type="entry name" value="DEAD"/>
    <property type="match status" value="1"/>
</dbReference>
<dbReference type="PANTHER" id="PTHR13710:SF105">
    <property type="entry name" value="ATP-DEPENDENT DNA HELICASE Q1"/>
    <property type="match status" value="1"/>
</dbReference>
<dbReference type="PANTHER" id="PTHR13710">
    <property type="entry name" value="DNA HELICASE RECQ FAMILY MEMBER"/>
    <property type="match status" value="1"/>
</dbReference>
<dbReference type="EC" id="5.6.2.4" evidence="7"/>
<feature type="domain" description="Helicase ATP-binding" evidence="9">
    <location>
        <begin position="58"/>
        <end position="238"/>
    </location>
</feature>
<evidence type="ECO:0000313" key="11">
    <source>
        <dbReference type="EMBL" id="GAA4286823.1"/>
    </source>
</evidence>
<dbReference type="Proteomes" id="UP001499841">
    <property type="component" value="Unassembled WGS sequence"/>
</dbReference>
<name>A0ABP8ES99_9MICO</name>
<evidence type="ECO:0000256" key="3">
    <source>
        <dbReference type="ARBA" id="ARBA00022840"/>
    </source>
</evidence>
<proteinExistence type="inferred from homology"/>
<dbReference type="Gene3D" id="3.40.50.300">
    <property type="entry name" value="P-loop containing nucleotide triphosphate hydrolases"/>
    <property type="match status" value="2"/>
</dbReference>
<feature type="domain" description="Helicase C-terminal" evidence="10">
    <location>
        <begin position="266"/>
        <end position="423"/>
    </location>
</feature>
<feature type="compositionally biased region" description="Basic and acidic residues" evidence="8">
    <location>
        <begin position="593"/>
        <end position="605"/>
    </location>
</feature>
<feature type="compositionally biased region" description="Gly residues" evidence="8">
    <location>
        <begin position="608"/>
        <end position="620"/>
    </location>
</feature>
<accession>A0ABP8ES99</accession>
<comment type="caution">
    <text evidence="11">The sequence shown here is derived from an EMBL/GenBank/DDBJ whole genome shotgun (WGS) entry which is preliminary data.</text>
</comment>
<keyword evidence="4" id="KW-0238">DNA-binding</keyword>
<feature type="region of interest" description="Disordered" evidence="8">
    <location>
        <begin position="592"/>
        <end position="627"/>
    </location>
</feature>
<keyword evidence="3" id="KW-0067">ATP-binding</keyword>
<dbReference type="InterPro" id="IPR011545">
    <property type="entry name" value="DEAD/DEAH_box_helicase_dom"/>
</dbReference>
<evidence type="ECO:0000256" key="6">
    <source>
        <dbReference type="ARBA" id="ARBA00034617"/>
    </source>
</evidence>
<dbReference type="InterPro" id="IPR000836">
    <property type="entry name" value="PRTase_dom"/>
</dbReference>
<feature type="region of interest" description="Disordered" evidence="8">
    <location>
        <begin position="1"/>
        <end position="30"/>
    </location>
</feature>
<evidence type="ECO:0000256" key="7">
    <source>
        <dbReference type="ARBA" id="ARBA00034808"/>
    </source>
</evidence>
<dbReference type="PROSITE" id="PS51192">
    <property type="entry name" value="HELICASE_ATP_BIND_1"/>
    <property type="match status" value="1"/>
</dbReference>
<evidence type="ECO:0000259" key="9">
    <source>
        <dbReference type="PROSITE" id="PS51192"/>
    </source>
</evidence>
<dbReference type="InterPro" id="IPR029057">
    <property type="entry name" value="PRTase-like"/>
</dbReference>
<dbReference type="SUPFAM" id="SSF53271">
    <property type="entry name" value="PRTase-like"/>
    <property type="match status" value="1"/>
</dbReference>
<evidence type="ECO:0000256" key="2">
    <source>
        <dbReference type="ARBA" id="ARBA00022741"/>
    </source>
</evidence>
<organism evidence="11 12">
    <name type="scientific">Georgenia daeguensis</name>
    <dbReference type="NCBI Taxonomy" id="908355"/>
    <lineage>
        <taxon>Bacteria</taxon>
        <taxon>Bacillati</taxon>
        <taxon>Actinomycetota</taxon>
        <taxon>Actinomycetes</taxon>
        <taxon>Micrococcales</taxon>
        <taxon>Bogoriellaceae</taxon>
        <taxon>Georgenia</taxon>
    </lineage>
</organism>
<dbReference type="GO" id="GO:0004386">
    <property type="term" value="F:helicase activity"/>
    <property type="evidence" value="ECO:0007669"/>
    <property type="project" value="UniProtKB-KW"/>
</dbReference>
<keyword evidence="12" id="KW-1185">Reference proteome</keyword>
<reference evidence="12" key="1">
    <citation type="journal article" date="2019" name="Int. J. Syst. Evol. Microbiol.">
        <title>The Global Catalogue of Microorganisms (GCM) 10K type strain sequencing project: providing services to taxonomists for standard genome sequencing and annotation.</title>
        <authorList>
            <consortium name="The Broad Institute Genomics Platform"/>
            <consortium name="The Broad Institute Genome Sequencing Center for Infectious Disease"/>
            <person name="Wu L."/>
            <person name="Ma J."/>
        </authorList>
    </citation>
    <scope>NUCLEOTIDE SEQUENCE [LARGE SCALE GENOMIC DNA]</scope>
    <source>
        <strain evidence="12">JCM 17459</strain>
    </source>
</reference>
<evidence type="ECO:0000256" key="1">
    <source>
        <dbReference type="ARBA" id="ARBA00005446"/>
    </source>
</evidence>
<dbReference type="RefSeq" id="WP_345038742.1">
    <property type="nucleotide sequence ID" value="NZ_BAABBA010000004.1"/>
</dbReference>
<evidence type="ECO:0000256" key="4">
    <source>
        <dbReference type="ARBA" id="ARBA00023125"/>
    </source>
</evidence>
<dbReference type="InterPro" id="IPR027417">
    <property type="entry name" value="P-loop_NTPase"/>
</dbReference>
<dbReference type="InterPro" id="IPR014001">
    <property type="entry name" value="Helicase_ATP-bd"/>
</dbReference>
<evidence type="ECO:0000256" key="5">
    <source>
        <dbReference type="ARBA" id="ARBA00023235"/>
    </source>
</evidence>
<comment type="catalytic activity">
    <reaction evidence="6">
        <text>Couples ATP hydrolysis with the unwinding of duplex DNA by translocating in the 3'-5' direction.</text>
        <dbReference type="EC" id="5.6.2.4"/>
    </reaction>
</comment>
<keyword evidence="5" id="KW-0413">Isomerase</keyword>
<dbReference type="PROSITE" id="PS51194">
    <property type="entry name" value="HELICASE_CTER"/>
    <property type="match status" value="1"/>
</dbReference>
<dbReference type="CDD" id="cd06223">
    <property type="entry name" value="PRTases_typeI"/>
    <property type="match status" value="1"/>
</dbReference>
<dbReference type="Pfam" id="PF00271">
    <property type="entry name" value="Helicase_C"/>
    <property type="match status" value="1"/>
</dbReference>
<gene>
    <name evidence="11" type="ORF">GCM10022262_11820</name>
</gene>
<dbReference type="SMART" id="SM00487">
    <property type="entry name" value="DEXDc"/>
    <property type="match status" value="1"/>
</dbReference>
<sequence>MTENAAATDAGPKRATGTTADGRPQDSSALRGQAEAALRALVGRDDARLREDQWTAVEALVADRRRALVVERTGWGKSAVYFVATALLRAGAAGRPPAGPTVIVSPLLALMRDQIAAASRAGIRAVTINSANVTEWDEVHAAIAAGEVDVLLCSPERLNNPGFRDEVLPRLAASAGLVVVDEAHCISDWGHDFRPDYRRIRTLLGDLPDGIPVLATTATANARVSQDVAEQLGVGRHDDGVLVLRGSLDRPSLHLGVLPLPDHSSRVAWLADQLGRWDGSGIVYTLTVAAAQGVAEQLRAAGHDVRAYTGQTDTAEREQLEADLKENRVKALVATSALGMGFDKPDLGFVVHLGAPSSPIAYYQQVGRAGRGVTRADVVLLPGQEDRDIWNYFGSLGFPPESAVRETLAALAEGGTMSTARLETQVDLRRNRLETMLKVLDVDGAVRRMRGGWEATGAAWTYDAERYARVEATRLQEQQAMVDYQRLAAGACRMAFLRHQLDDPDLAEGWRCGRCDLCGGLALEAGVDASAVQQVRAALDRPGLEISPRRQWPTGMDALGLDLRGKIPEDERAEPGRALARLDGLGWSAPLRELLEPPRGPRDDGEAGDSGAGGGAGGGQEAAHGHDGLLPTALRRPVQQVLEDWAGALRRGDGSAGVDGVVIVDSATRPQLVRHLAQGVAHVLGAPLVGAVAPAPDRPAGRHDVNSAQRLAGIQRRLHLELSEAARAGLPGRTVVLVDDFTDSGWTLAVAARLLRQAGASAVHPFVLAQR</sequence>
<protein>
    <recommendedName>
        <fullName evidence="7">DNA 3'-5' helicase</fullName>
        <ecNumber evidence="7">5.6.2.4</ecNumber>
    </recommendedName>
</protein>
<dbReference type="SUPFAM" id="SSF52540">
    <property type="entry name" value="P-loop containing nucleoside triphosphate hydrolases"/>
    <property type="match status" value="1"/>
</dbReference>
<keyword evidence="2" id="KW-0547">Nucleotide-binding</keyword>
<dbReference type="SMART" id="SM00490">
    <property type="entry name" value="HELICc"/>
    <property type="match status" value="1"/>
</dbReference>
<evidence type="ECO:0000313" key="12">
    <source>
        <dbReference type="Proteomes" id="UP001499841"/>
    </source>
</evidence>
<dbReference type="EMBL" id="BAABBA010000004">
    <property type="protein sequence ID" value="GAA4286823.1"/>
    <property type="molecule type" value="Genomic_DNA"/>
</dbReference>
<comment type="similarity">
    <text evidence="1">Belongs to the helicase family. RecQ subfamily.</text>
</comment>
<evidence type="ECO:0000259" key="10">
    <source>
        <dbReference type="PROSITE" id="PS51194"/>
    </source>
</evidence>
<dbReference type="Pfam" id="PF00156">
    <property type="entry name" value="Pribosyltran"/>
    <property type="match status" value="1"/>
</dbReference>